<dbReference type="GO" id="GO:0043093">
    <property type="term" value="P:FtsZ-dependent cytokinesis"/>
    <property type="evidence" value="ECO:0007669"/>
    <property type="project" value="InterPro"/>
</dbReference>
<evidence type="ECO:0000313" key="5">
    <source>
        <dbReference type="Proteomes" id="UP000242733"/>
    </source>
</evidence>
<evidence type="ECO:0000256" key="2">
    <source>
        <dbReference type="ARBA" id="ARBA00023210"/>
    </source>
</evidence>
<name>A0A2G6JBW2_NEPCE</name>
<dbReference type="GO" id="GO:0000917">
    <property type="term" value="P:division septum assembly"/>
    <property type="evidence" value="ECO:0007669"/>
    <property type="project" value="UniProtKB-KW"/>
</dbReference>
<dbReference type="GO" id="GO:0005737">
    <property type="term" value="C:cytoplasm"/>
    <property type="evidence" value="ECO:0007669"/>
    <property type="project" value="InterPro"/>
</dbReference>
<accession>A0A2G6JBW2</accession>
<dbReference type="Gene3D" id="1.20.5.340">
    <property type="match status" value="1"/>
</dbReference>
<keyword evidence="2" id="KW-0131">Cell cycle</keyword>
<sequence length="69" mass="8413">MTEHYFNALEQKIDQIIERCTQLEQENARLRERERCLKEERAQLTRLNEQTQDKIKAMITRLKALEHTK</sequence>
<reference evidence="4 5" key="1">
    <citation type="submission" date="2017-10" db="EMBL/GenBank/DDBJ databases">
        <title>Novel microbial diversity and functional potential in the marine mammal oral microbiome.</title>
        <authorList>
            <person name="Dudek N.K."/>
            <person name="Sun C.L."/>
            <person name="Burstein D."/>
            <person name="Kantor R.S."/>
            <person name="Aliaga Goltsman D.S."/>
            <person name="Bik E.M."/>
            <person name="Thomas B.C."/>
            <person name="Banfield J.F."/>
            <person name="Relman D.A."/>
        </authorList>
    </citation>
    <scope>NUCLEOTIDE SEQUENCE [LARGE SCALE GENOMIC DNA]</scope>
    <source>
        <strain evidence="4">DOLJORAL78_49_30</strain>
    </source>
</reference>
<dbReference type="EMBL" id="PDSG01000002">
    <property type="protein sequence ID" value="PIE20883.1"/>
    <property type="molecule type" value="Genomic_DNA"/>
</dbReference>
<keyword evidence="2" id="KW-0717">Septation</keyword>
<evidence type="ECO:0000256" key="1">
    <source>
        <dbReference type="ARBA" id="ARBA00023054"/>
    </source>
</evidence>
<gene>
    <name evidence="4" type="ORF">CSA61_00110</name>
</gene>
<feature type="coiled-coil region" evidence="3">
    <location>
        <begin position="6"/>
        <end position="68"/>
    </location>
</feature>
<keyword evidence="1 3" id="KW-0175">Coiled coil</keyword>
<proteinExistence type="predicted"/>
<evidence type="ECO:0000256" key="3">
    <source>
        <dbReference type="SAM" id="Coils"/>
    </source>
</evidence>
<dbReference type="NCBIfam" id="TIGR02449">
    <property type="entry name" value="TIGR02449 family protein"/>
    <property type="match status" value="1"/>
</dbReference>
<dbReference type="Proteomes" id="UP000242733">
    <property type="component" value="Unassembled WGS sequence"/>
</dbReference>
<dbReference type="Pfam" id="PF06005">
    <property type="entry name" value="ZapB"/>
    <property type="match status" value="1"/>
</dbReference>
<keyword evidence="2" id="KW-0132">Cell division</keyword>
<organism evidence="4 5">
    <name type="scientific">Neptuniibacter caesariensis</name>
    <dbReference type="NCBI Taxonomy" id="207954"/>
    <lineage>
        <taxon>Bacteria</taxon>
        <taxon>Pseudomonadati</taxon>
        <taxon>Pseudomonadota</taxon>
        <taxon>Gammaproteobacteria</taxon>
        <taxon>Oceanospirillales</taxon>
        <taxon>Oceanospirillaceae</taxon>
        <taxon>Neptuniibacter</taxon>
    </lineage>
</organism>
<protein>
    <submittedName>
        <fullName evidence="4">TIGR02449 family protein</fullName>
    </submittedName>
</protein>
<comment type="caution">
    <text evidence="4">The sequence shown here is derived from an EMBL/GenBank/DDBJ whole genome shotgun (WGS) entry which is preliminary data.</text>
</comment>
<evidence type="ECO:0000313" key="4">
    <source>
        <dbReference type="EMBL" id="PIE20883.1"/>
    </source>
</evidence>
<dbReference type="InterPro" id="IPR009252">
    <property type="entry name" value="Cell_div_ZapB"/>
</dbReference>
<dbReference type="InterPro" id="IPR012662">
    <property type="entry name" value="CHP02449"/>
</dbReference>
<dbReference type="AlphaFoldDB" id="A0A2G6JBW2"/>